<sequence>MRLPRPFVIAGLCLAPVAVIAQIPASTTVPAVRAPEEIIDSLRLRDAPLDLIIDRLEVWTGRIVLRPQALPQTQITINIAKPIPKSEAVQAIISVLALNNIGVVEMGDKYLKIVELANKTRTEAPELVTGSLMNVPPSGKVASKVFELTNLKAQDFVPQLNTLLNVQLGGAVLFNNTNSFLVTDSISNLQRVEQLLLSLDRPAATDFAPKFYTLRFAKASDLVSRIKQLLQGPSQQSVANSLSLNADDRTNQAILIADTRQHPFFDELIAKLDVKADPNTRTDVLKLNNAKAVDVATLLSQLVTGQTAAAKTAGQTPDARNNNNRANAAAPAAGNAAAPAAALVQNAASAETFSSLLTILADERSNAIVVSGTADDIRLLRDLVTKIDVLLAQVRVEVVIAEVTLSDDSTTGVDSLGLRVENNKLTGFSAAGPGASIGGIGTDFATSSGYGQNLTAAIGLSTTPRKNNTTILSVPTIVTSHNKEAEIFVGETRPVISGTTSAASGGTTGLTTSSTVTQQEIGIRLKVTPLIGPDGSVQMEIEQEVEDVLGTVTIDGNEQPRIGRRTTTSFVSAANGDIIVLGGLQRESNSKITSRLGPIPFLGDLFGRRSRTKSRTELIFFLRPVVLTNTVRDNAEVLQRLETNPQGKAIRAVIEARPAAATPVTPSESLPATQP</sequence>
<evidence type="ECO:0000256" key="2">
    <source>
        <dbReference type="ARBA" id="ARBA00022729"/>
    </source>
</evidence>
<comment type="caution">
    <text evidence="9">The sequence shown here is derived from an EMBL/GenBank/DDBJ whole genome shotgun (WGS) entry which is preliminary data.</text>
</comment>
<dbReference type="GO" id="GO:0009279">
    <property type="term" value="C:cell outer membrane"/>
    <property type="evidence" value="ECO:0007669"/>
    <property type="project" value="UniProtKB-SubCell"/>
</dbReference>
<feature type="chain" id="PRO_5022042098" evidence="6">
    <location>
        <begin position="22"/>
        <end position="675"/>
    </location>
</feature>
<keyword evidence="5" id="KW-0813">Transport</keyword>
<feature type="domain" description="Type II/III secretion system secretin-like" evidence="7">
    <location>
        <begin position="466"/>
        <end position="627"/>
    </location>
</feature>
<dbReference type="RefSeq" id="WP_144230697.1">
    <property type="nucleotide sequence ID" value="NZ_CBCRVV010000017.1"/>
</dbReference>
<dbReference type="GO" id="GO:0009306">
    <property type="term" value="P:protein secretion"/>
    <property type="evidence" value="ECO:0007669"/>
    <property type="project" value="InterPro"/>
</dbReference>
<dbReference type="AlphaFoldDB" id="A0A556QJT2"/>
<organism evidence="9 10">
    <name type="scientific">Rariglobus hedericola</name>
    <dbReference type="NCBI Taxonomy" id="2597822"/>
    <lineage>
        <taxon>Bacteria</taxon>
        <taxon>Pseudomonadati</taxon>
        <taxon>Verrucomicrobiota</taxon>
        <taxon>Opitutia</taxon>
        <taxon>Opitutales</taxon>
        <taxon>Opitutaceae</taxon>
        <taxon>Rariglobus</taxon>
    </lineage>
</organism>
<name>A0A556QJT2_9BACT</name>
<evidence type="ECO:0000313" key="10">
    <source>
        <dbReference type="Proteomes" id="UP000315648"/>
    </source>
</evidence>
<dbReference type="Proteomes" id="UP000315648">
    <property type="component" value="Unassembled WGS sequence"/>
</dbReference>
<dbReference type="Gene3D" id="3.55.50.30">
    <property type="match status" value="1"/>
</dbReference>
<protein>
    <submittedName>
        <fullName evidence="9">Type II secretory pathway, component PulD</fullName>
    </submittedName>
</protein>
<proteinExistence type="inferred from homology"/>
<dbReference type="InterPro" id="IPR038591">
    <property type="entry name" value="NolW-like_sf"/>
</dbReference>
<dbReference type="InterPro" id="IPR050810">
    <property type="entry name" value="Bact_Secretion_Sys_Channel"/>
</dbReference>
<dbReference type="PANTHER" id="PTHR30332">
    <property type="entry name" value="PROBABLE GENERAL SECRETION PATHWAY PROTEIN D"/>
    <property type="match status" value="1"/>
</dbReference>
<evidence type="ECO:0000256" key="1">
    <source>
        <dbReference type="ARBA" id="ARBA00004370"/>
    </source>
</evidence>
<dbReference type="Pfam" id="PF00263">
    <property type="entry name" value="Secretin"/>
    <property type="match status" value="1"/>
</dbReference>
<gene>
    <name evidence="9" type="ORF">FPL22_12220</name>
</gene>
<evidence type="ECO:0000256" key="6">
    <source>
        <dbReference type="SAM" id="SignalP"/>
    </source>
</evidence>
<evidence type="ECO:0000259" key="7">
    <source>
        <dbReference type="Pfam" id="PF00263"/>
    </source>
</evidence>
<evidence type="ECO:0000256" key="3">
    <source>
        <dbReference type="ARBA" id="ARBA00023136"/>
    </source>
</evidence>
<evidence type="ECO:0000313" key="9">
    <source>
        <dbReference type="EMBL" id="TSJ76877.1"/>
    </source>
</evidence>
<dbReference type="Pfam" id="PF03958">
    <property type="entry name" value="Secretin_N"/>
    <property type="match status" value="3"/>
</dbReference>
<accession>A0A556QJT2</accession>
<feature type="domain" description="NolW-like" evidence="8">
    <location>
        <begin position="282"/>
        <end position="390"/>
    </location>
</feature>
<keyword evidence="10" id="KW-1185">Reference proteome</keyword>
<feature type="domain" description="NolW-like" evidence="8">
    <location>
        <begin position="212"/>
        <end position="275"/>
    </location>
</feature>
<dbReference type="InterPro" id="IPR001775">
    <property type="entry name" value="GspD/PilQ"/>
</dbReference>
<comment type="subcellular location">
    <subcellularLocation>
        <location evidence="5">Cell outer membrane</location>
    </subcellularLocation>
    <subcellularLocation>
        <location evidence="1">Membrane</location>
    </subcellularLocation>
</comment>
<comment type="similarity">
    <text evidence="4">Belongs to the bacterial secretin family.</text>
</comment>
<dbReference type="PANTHER" id="PTHR30332:SF24">
    <property type="entry name" value="SECRETIN GSPD-RELATED"/>
    <property type="match status" value="1"/>
</dbReference>
<dbReference type="InterPro" id="IPR004846">
    <property type="entry name" value="T2SS/T3SS_dom"/>
</dbReference>
<feature type="domain" description="NolW-like" evidence="8">
    <location>
        <begin position="144"/>
        <end position="204"/>
    </location>
</feature>
<dbReference type="GO" id="GO:0015627">
    <property type="term" value="C:type II protein secretion system complex"/>
    <property type="evidence" value="ECO:0007669"/>
    <property type="project" value="TreeGrafter"/>
</dbReference>
<keyword evidence="2 6" id="KW-0732">Signal</keyword>
<evidence type="ECO:0000259" key="8">
    <source>
        <dbReference type="Pfam" id="PF03958"/>
    </source>
</evidence>
<dbReference type="OrthoDB" id="9766211at2"/>
<keyword evidence="3" id="KW-0472">Membrane</keyword>
<feature type="signal peptide" evidence="6">
    <location>
        <begin position="1"/>
        <end position="21"/>
    </location>
</feature>
<dbReference type="InterPro" id="IPR005644">
    <property type="entry name" value="NolW-like"/>
</dbReference>
<reference evidence="9 10" key="1">
    <citation type="submission" date="2019-07" db="EMBL/GenBank/DDBJ databases">
        <title>Description of 53C-WASEF.</title>
        <authorList>
            <person name="Pitt A."/>
            <person name="Hahn M.W."/>
        </authorList>
    </citation>
    <scope>NUCLEOTIDE SEQUENCE [LARGE SCALE GENOMIC DNA]</scope>
    <source>
        <strain evidence="9 10">53C-WASEF</strain>
    </source>
</reference>
<evidence type="ECO:0000256" key="4">
    <source>
        <dbReference type="RuleBase" id="RU004003"/>
    </source>
</evidence>
<evidence type="ECO:0000256" key="5">
    <source>
        <dbReference type="RuleBase" id="RU004004"/>
    </source>
</evidence>
<dbReference type="EMBL" id="VMBG01000002">
    <property type="protein sequence ID" value="TSJ76877.1"/>
    <property type="molecule type" value="Genomic_DNA"/>
</dbReference>
<dbReference type="Gene3D" id="3.30.1370.120">
    <property type="match status" value="3"/>
</dbReference>
<dbReference type="PRINTS" id="PR00811">
    <property type="entry name" value="BCTERIALGSPD"/>
</dbReference>